<dbReference type="GO" id="GO:0005975">
    <property type="term" value="P:carbohydrate metabolic process"/>
    <property type="evidence" value="ECO:0007669"/>
    <property type="project" value="InterPro"/>
</dbReference>
<dbReference type="Pfam" id="PF09087">
    <property type="entry name" value="Cyc-maltodext_N"/>
    <property type="match status" value="1"/>
</dbReference>
<evidence type="ECO:0000256" key="2">
    <source>
        <dbReference type="ARBA" id="ARBA00023295"/>
    </source>
</evidence>
<dbReference type="SUPFAM" id="SSF51011">
    <property type="entry name" value="Glycosyl hydrolase domain"/>
    <property type="match status" value="1"/>
</dbReference>
<dbReference type="STRING" id="871325.SAMN05444349_10394"/>
<evidence type="ECO:0000259" key="4">
    <source>
        <dbReference type="PROSITE" id="PS51096"/>
    </source>
</evidence>
<dbReference type="GO" id="GO:0016020">
    <property type="term" value="C:membrane"/>
    <property type="evidence" value="ECO:0007669"/>
    <property type="project" value="InterPro"/>
</dbReference>
<dbReference type="Proteomes" id="UP000184436">
    <property type="component" value="Unassembled WGS sequence"/>
</dbReference>
<dbReference type="Pfam" id="PF10438">
    <property type="entry name" value="Cyc-maltodext_C"/>
    <property type="match status" value="1"/>
</dbReference>
<dbReference type="InterPro" id="IPR004701">
    <property type="entry name" value="PTS_EIIA_man-typ"/>
</dbReference>
<gene>
    <name evidence="5" type="ORF">SAMN05444349_10394</name>
</gene>
<protein>
    <submittedName>
        <fullName evidence="5">Neopullulanase</fullName>
    </submittedName>
</protein>
<feature type="chain" id="PRO_5030031076" evidence="3">
    <location>
        <begin position="22"/>
        <end position="616"/>
    </location>
</feature>
<feature type="signal peptide" evidence="3">
    <location>
        <begin position="1"/>
        <end position="21"/>
    </location>
</feature>
<dbReference type="CDD" id="cd11340">
    <property type="entry name" value="AmyAc_bac_CMD_like_3"/>
    <property type="match status" value="1"/>
</dbReference>
<dbReference type="OrthoDB" id="9805159at2"/>
<dbReference type="SUPFAM" id="SSF81296">
    <property type="entry name" value="E set domains"/>
    <property type="match status" value="1"/>
</dbReference>
<dbReference type="InterPro" id="IPR017853">
    <property type="entry name" value="GH"/>
</dbReference>
<keyword evidence="3" id="KW-0732">Signal</keyword>
<keyword evidence="1" id="KW-0378">Hydrolase</keyword>
<dbReference type="Gene3D" id="2.60.40.10">
    <property type="entry name" value="Immunoglobulins"/>
    <property type="match status" value="1"/>
</dbReference>
<feature type="domain" description="PTS EIIA type-4" evidence="4">
    <location>
        <begin position="9"/>
        <end position="184"/>
    </location>
</feature>
<dbReference type="Gene3D" id="2.60.40.1180">
    <property type="entry name" value="Golgi alpha-mannosidase II"/>
    <property type="match status" value="1"/>
</dbReference>
<dbReference type="SMART" id="SM00642">
    <property type="entry name" value="Aamy"/>
    <property type="match status" value="1"/>
</dbReference>
<dbReference type="InterPro" id="IPR013783">
    <property type="entry name" value="Ig-like_fold"/>
</dbReference>
<organism evidence="5 6">
    <name type="scientific">Bacteroides faecichinchillae</name>
    <dbReference type="NCBI Taxonomy" id="871325"/>
    <lineage>
        <taxon>Bacteria</taxon>
        <taxon>Pseudomonadati</taxon>
        <taxon>Bacteroidota</taxon>
        <taxon>Bacteroidia</taxon>
        <taxon>Bacteroidales</taxon>
        <taxon>Bacteroidaceae</taxon>
        <taxon>Bacteroides</taxon>
    </lineage>
</organism>
<dbReference type="EMBL" id="FQVD01000003">
    <property type="protein sequence ID" value="SHE54321.1"/>
    <property type="molecule type" value="Genomic_DNA"/>
</dbReference>
<dbReference type="InterPro" id="IPR019492">
    <property type="entry name" value="Cyclo-malto-dextrinase_C"/>
</dbReference>
<dbReference type="PROSITE" id="PS51096">
    <property type="entry name" value="PTS_EIIA_TYPE_4"/>
    <property type="match status" value="1"/>
</dbReference>
<dbReference type="Gene3D" id="3.20.20.80">
    <property type="entry name" value="Glycosidases"/>
    <property type="match status" value="1"/>
</dbReference>
<dbReference type="GO" id="GO:0016798">
    <property type="term" value="F:hydrolase activity, acting on glycosyl bonds"/>
    <property type="evidence" value="ECO:0007669"/>
    <property type="project" value="UniProtKB-KW"/>
</dbReference>
<proteinExistence type="predicted"/>
<evidence type="ECO:0000256" key="1">
    <source>
        <dbReference type="ARBA" id="ARBA00022801"/>
    </source>
</evidence>
<evidence type="ECO:0000313" key="6">
    <source>
        <dbReference type="Proteomes" id="UP000184436"/>
    </source>
</evidence>
<dbReference type="PANTHER" id="PTHR10357:SF210">
    <property type="entry name" value="MALTODEXTRIN GLUCOSIDASE"/>
    <property type="match status" value="1"/>
</dbReference>
<dbReference type="Pfam" id="PF00128">
    <property type="entry name" value="Alpha-amylase"/>
    <property type="match status" value="1"/>
</dbReference>
<dbReference type="InterPro" id="IPR014756">
    <property type="entry name" value="Ig_E-set"/>
</dbReference>
<sequence>MKRNFLFAILLVLFSCHQTFATSIVKKVAPTFWWAGMKNPELQVLLYGDNISSAEVSISSKEITLQEVVKLENPNYLLLYLDLSEATPQNFSITLKEGKKSTEIPYELKERKSKASEVEGFNSGDVLYLIMPDRFANGDSSNDIIPGMLEARVDRNDPYARHGGDLKGIENHLDYIAELGATSIWLNPVQENDMKGGSYHGYAITDYYQIDRRFGSNEGFCNLVTKAHDKGLKVVMDMIFNHCGDENYLFKDMPSKDWFNFKGNYVQTTFKTATPSDPYTSEEAKKTVVDGWFTQCMPDFNQRNRHVAVYLIQSSIWWIEYAGINGIRQDTHPYADFDMMSNWCKAVTNEYPDFNIVGETWIGSNVLVSYWQKDSKVSAPKNSNLRTVMDFPLMDQMNSAFDEETTDWNGGLCRLYDYLAQDIVYADPMNLLTFLDNHDTSRFYRSDEATKNLDRYKQALTFLLTTRGIPQIYYGTEILMVGDKANGDGLLRCDFPGGWKGDTINCFNATDRTPQQNEAFSFLQKLLQWRKGNEVIAKGKLKHFTPHKGIYVYERKYGNKSVVVFMNGNNREQTIDLANYKEILPASSAYSVLTDENVKLGEKLTLQSRGIWVFSF</sequence>
<dbReference type="SUPFAM" id="SSF51445">
    <property type="entry name" value="(Trans)glycosidases"/>
    <property type="match status" value="1"/>
</dbReference>
<name>A0A1M4UBT0_9BACE</name>
<reference evidence="5 6" key="1">
    <citation type="submission" date="2016-11" db="EMBL/GenBank/DDBJ databases">
        <authorList>
            <person name="Jaros S."/>
            <person name="Januszkiewicz K."/>
            <person name="Wedrychowicz H."/>
        </authorList>
    </citation>
    <scope>NUCLEOTIDE SEQUENCE [LARGE SCALE GENOMIC DNA]</scope>
    <source>
        <strain evidence="5 6">DSM 26883</strain>
    </source>
</reference>
<dbReference type="PROSITE" id="PS51257">
    <property type="entry name" value="PROKAR_LIPOPROTEIN"/>
    <property type="match status" value="1"/>
</dbReference>
<accession>A0A1M4UBT0</accession>
<evidence type="ECO:0000313" key="5">
    <source>
        <dbReference type="EMBL" id="SHE54321.1"/>
    </source>
</evidence>
<evidence type="ECO:0000256" key="3">
    <source>
        <dbReference type="SAM" id="SignalP"/>
    </source>
</evidence>
<dbReference type="AlphaFoldDB" id="A0A1M4UBT0"/>
<dbReference type="GO" id="GO:0009401">
    <property type="term" value="P:phosphoenolpyruvate-dependent sugar phosphotransferase system"/>
    <property type="evidence" value="ECO:0007669"/>
    <property type="project" value="InterPro"/>
</dbReference>
<dbReference type="PANTHER" id="PTHR10357">
    <property type="entry name" value="ALPHA-AMYLASE FAMILY MEMBER"/>
    <property type="match status" value="1"/>
</dbReference>
<keyword evidence="6" id="KW-1185">Reference proteome</keyword>
<dbReference type="InterPro" id="IPR015171">
    <property type="entry name" value="Cyc-maltodext_N"/>
</dbReference>
<dbReference type="InterPro" id="IPR013780">
    <property type="entry name" value="Glyco_hydro_b"/>
</dbReference>
<dbReference type="InterPro" id="IPR006047">
    <property type="entry name" value="GH13_cat_dom"/>
</dbReference>
<keyword evidence="2" id="KW-0326">Glycosidase</keyword>
<dbReference type="RefSeq" id="WP_025073953.1">
    <property type="nucleotide sequence ID" value="NZ_FQVD01000003.1"/>
</dbReference>